<feature type="region of interest" description="Disordered" evidence="1">
    <location>
        <begin position="198"/>
        <end position="218"/>
    </location>
</feature>
<evidence type="ECO:0000313" key="4">
    <source>
        <dbReference type="EMBL" id="KAH0617822.1"/>
    </source>
</evidence>
<feature type="region of interest" description="Disordered" evidence="1">
    <location>
        <begin position="300"/>
        <end position="321"/>
    </location>
</feature>
<feature type="compositionally biased region" description="Basic and acidic residues" evidence="1">
    <location>
        <begin position="198"/>
        <end position="207"/>
    </location>
</feature>
<comment type="caution">
    <text evidence="4">The sequence shown here is derived from an EMBL/GenBank/DDBJ whole genome shotgun (WGS) entry which is preliminary data.</text>
</comment>
<evidence type="ECO:0000259" key="3">
    <source>
        <dbReference type="Pfam" id="PF24871"/>
    </source>
</evidence>
<dbReference type="PANTHER" id="PTHR47049">
    <property type="entry name" value="PIEZO-TYPE MECHANOSENSITIVE ION CHANNEL HOMOLOG"/>
    <property type="match status" value="1"/>
</dbReference>
<accession>A0ABQ7SKL7</accession>
<name>A0ABQ7SKL7_PHRPL</name>
<evidence type="ECO:0000256" key="1">
    <source>
        <dbReference type="SAM" id="MobiDB-lite"/>
    </source>
</evidence>
<organism evidence="4 5">
    <name type="scientific">Phrynosoma platyrhinos</name>
    <name type="common">Desert horned lizard</name>
    <dbReference type="NCBI Taxonomy" id="52577"/>
    <lineage>
        <taxon>Eukaryota</taxon>
        <taxon>Metazoa</taxon>
        <taxon>Chordata</taxon>
        <taxon>Craniata</taxon>
        <taxon>Vertebrata</taxon>
        <taxon>Euteleostomi</taxon>
        <taxon>Lepidosauria</taxon>
        <taxon>Squamata</taxon>
        <taxon>Bifurcata</taxon>
        <taxon>Unidentata</taxon>
        <taxon>Episquamata</taxon>
        <taxon>Toxicofera</taxon>
        <taxon>Iguania</taxon>
        <taxon>Phrynosomatidae</taxon>
        <taxon>Phrynosomatinae</taxon>
        <taxon>Phrynosoma</taxon>
    </lineage>
</organism>
<feature type="domain" description="Piezo TM1-24" evidence="3">
    <location>
        <begin position="135"/>
        <end position="229"/>
    </location>
</feature>
<feature type="transmembrane region" description="Helical" evidence="2">
    <location>
        <begin position="20"/>
        <end position="41"/>
    </location>
</feature>
<feature type="domain" description="Piezo TM1-24" evidence="3">
    <location>
        <begin position="300"/>
        <end position="348"/>
    </location>
</feature>
<proteinExistence type="predicted"/>
<keyword evidence="5" id="KW-1185">Reference proteome</keyword>
<evidence type="ECO:0000313" key="5">
    <source>
        <dbReference type="Proteomes" id="UP000826234"/>
    </source>
</evidence>
<feature type="domain" description="Piezo TM1-24" evidence="3">
    <location>
        <begin position="12"/>
        <end position="134"/>
    </location>
</feature>
<dbReference type="Proteomes" id="UP000826234">
    <property type="component" value="Unassembled WGS sequence"/>
</dbReference>
<sequence>MHNDVWKANICVKEADPGNGIRIFVPDIGMFIASLTIWLICRKIVKKAAQEDAGLCNAQFESEYVSEAERIEAEDALICEDLDDGCGEEEFEETTKLKLLRRIASVASKMKEIIGNIITTAGKVVVTILLGTTGDFYARLFGVTSVIQTNCSSTWKIITNQQLSWYHHTSPILLLLLYYTLATLIRLWLHEPIVQHVPDEDKSGNKEEETDCSPNQMTAERRRSLWYTSRYPTDERKLLSMTQDEHKPSDILLVTVNGTPVDYQSIHPLRPIENGPANTDIYSRPHYKWDPTVDDLEMKDDEEEENQEEAEEEENIEEEKNSKVHAMVTVFHFIMKQSYVCALIAMMVG</sequence>
<evidence type="ECO:0000256" key="2">
    <source>
        <dbReference type="SAM" id="Phobius"/>
    </source>
</evidence>
<dbReference type="InterPro" id="IPR056769">
    <property type="entry name" value="Piezo_TM1-24"/>
</dbReference>
<feature type="transmembrane region" description="Helical" evidence="2">
    <location>
        <begin position="172"/>
        <end position="189"/>
    </location>
</feature>
<dbReference type="InterPro" id="IPR027272">
    <property type="entry name" value="Piezo"/>
</dbReference>
<dbReference type="EMBL" id="JAIPUX010005289">
    <property type="protein sequence ID" value="KAH0617822.1"/>
    <property type="molecule type" value="Genomic_DNA"/>
</dbReference>
<keyword evidence="2" id="KW-0472">Membrane</keyword>
<reference evidence="4 5" key="1">
    <citation type="journal article" date="2022" name="Gigascience">
        <title>A chromosome-level genome assembly and annotation of the desert horned lizard, Phrynosoma platyrhinos, provides insight into chromosomal rearrangements among reptiles.</title>
        <authorList>
            <person name="Koochekian N."/>
            <person name="Ascanio A."/>
            <person name="Farleigh K."/>
            <person name="Card D.C."/>
            <person name="Schield D.R."/>
            <person name="Castoe T.A."/>
            <person name="Jezkova T."/>
        </authorList>
    </citation>
    <scope>NUCLEOTIDE SEQUENCE [LARGE SCALE GENOMIC DNA]</scope>
    <source>
        <strain evidence="4">NK-2021</strain>
    </source>
</reference>
<feature type="compositionally biased region" description="Acidic residues" evidence="1">
    <location>
        <begin position="300"/>
        <end position="317"/>
    </location>
</feature>
<keyword evidence="2" id="KW-1133">Transmembrane helix</keyword>
<keyword evidence="2" id="KW-0812">Transmembrane</keyword>
<dbReference type="Pfam" id="PF24871">
    <property type="entry name" value="Piezo_TM1-24"/>
    <property type="match status" value="3"/>
</dbReference>
<dbReference type="PANTHER" id="PTHR47049:SF6">
    <property type="entry name" value="PIEZO-TYPE MECHANOSENSITIVE ION CHANNEL COMPONENT"/>
    <property type="match status" value="1"/>
</dbReference>
<gene>
    <name evidence="4" type="ORF">JD844_016446</name>
</gene>
<protein>
    <recommendedName>
        <fullName evidence="3">Piezo TM1-24 domain-containing protein</fullName>
    </recommendedName>
</protein>